<name>A0A8S1K2Z2_9CILI</name>
<dbReference type="EMBL" id="CAJJDN010000004">
    <property type="protein sequence ID" value="CAD8049850.1"/>
    <property type="molecule type" value="Genomic_DNA"/>
</dbReference>
<accession>A0A8S1K2Z2</accession>
<feature type="transmembrane region" description="Helical" evidence="1">
    <location>
        <begin position="6"/>
        <end position="24"/>
    </location>
</feature>
<evidence type="ECO:0000256" key="1">
    <source>
        <dbReference type="SAM" id="Phobius"/>
    </source>
</evidence>
<keyword evidence="3" id="KW-1185">Reference proteome</keyword>
<organism evidence="2 3">
    <name type="scientific">Paramecium sonneborni</name>
    <dbReference type="NCBI Taxonomy" id="65129"/>
    <lineage>
        <taxon>Eukaryota</taxon>
        <taxon>Sar</taxon>
        <taxon>Alveolata</taxon>
        <taxon>Ciliophora</taxon>
        <taxon>Intramacronucleata</taxon>
        <taxon>Oligohymenophorea</taxon>
        <taxon>Peniculida</taxon>
        <taxon>Parameciidae</taxon>
        <taxon>Paramecium</taxon>
    </lineage>
</organism>
<dbReference type="Proteomes" id="UP000692954">
    <property type="component" value="Unassembled WGS sequence"/>
</dbReference>
<protein>
    <submittedName>
        <fullName evidence="2">Uncharacterized protein</fullName>
    </submittedName>
</protein>
<evidence type="ECO:0000313" key="3">
    <source>
        <dbReference type="Proteomes" id="UP000692954"/>
    </source>
</evidence>
<sequence length="38" mass="4260">MFFDFLLGLITVIIVGFSTGLILLKLKSNQSLEIQLSF</sequence>
<keyword evidence="1" id="KW-1133">Transmembrane helix</keyword>
<keyword evidence="1" id="KW-0812">Transmembrane</keyword>
<evidence type="ECO:0000313" key="2">
    <source>
        <dbReference type="EMBL" id="CAD8049850.1"/>
    </source>
</evidence>
<keyword evidence="1" id="KW-0472">Membrane</keyword>
<gene>
    <name evidence="2" type="ORF">PSON_ATCC_30995.1.T0040347</name>
</gene>
<reference evidence="2" key="1">
    <citation type="submission" date="2021-01" db="EMBL/GenBank/DDBJ databases">
        <authorList>
            <consortium name="Genoscope - CEA"/>
            <person name="William W."/>
        </authorList>
    </citation>
    <scope>NUCLEOTIDE SEQUENCE</scope>
</reference>
<dbReference type="AlphaFoldDB" id="A0A8S1K2Z2"/>
<proteinExistence type="predicted"/>
<comment type="caution">
    <text evidence="2">The sequence shown here is derived from an EMBL/GenBank/DDBJ whole genome shotgun (WGS) entry which is preliminary data.</text>
</comment>